<dbReference type="STRING" id="195883.A0A482X426"/>
<sequence length="272" mass="31364">MNSASVAASMMVDKSGVGPDGSEPADPDSDRRSNDNVCLEIDQSPSPSTPKNEEGGGMDKSPANRTKSNQRWLKLRTTVQLSGAISTIQKKPPLKREDSFLKRFSTRQIPETQETMDTGDDGDGEGGSYSQSARSFLQRRRHRRKHSRLSRTVVNPDENFYFYWLFLLTLCVLYNLWTLIVRESFPELQRLGSKVWFACDIFSDFIYLFDIVVQFRTGYLEQGLMVYDYKKLARHYVCCRAFFLDCTSLTPLDLFQYHMGTHPMLRFPRFLK</sequence>
<dbReference type="GO" id="GO:0044877">
    <property type="term" value="F:protein-containing complex binding"/>
    <property type="evidence" value="ECO:0007669"/>
    <property type="project" value="TreeGrafter"/>
</dbReference>
<evidence type="ECO:0000256" key="3">
    <source>
        <dbReference type="ARBA" id="ARBA00022989"/>
    </source>
</evidence>
<organism evidence="8 9">
    <name type="scientific">Laodelphax striatellus</name>
    <name type="common">Small brown planthopper</name>
    <name type="synonym">Delphax striatella</name>
    <dbReference type="NCBI Taxonomy" id="195883"/>
    <lineage>
        <taxon>Eukaryota</taxon>
        <taxon>Metazoa</taxon>
        <taxon>Ecdysozoa</taxon>
        <taxon>Arthropoda</taxon>
        <taxon>Hexapoda</taxon>
        <taxon>Insecta</taxon>
        <taxon>Pterygota</taxon>
        <taxon>Neoptera</taxon>
        <taxon>Paraneoptera</taxon>
        <taxon>Hemiptera</taxon>
        <taxon>Auchenorrhyncha</taxon>
        <taxon>Fulgoroidea</taxon>
        <taxon>Delphacidae</taxon>
        <taxon>Criomorphinae</taxon>
        <taxon>Laodelphax</taxon>
    </lineage>
</organism>
<reference evidence="8 9" key="1">
    <citation type="journal article" date="2017" name="Gigascience">
        <title>Genome sequence of the small brown planthopper, Laodelphax striatellus.</title>
        <authorList>
            <person name="Zhu J."/>
            <person name="Jiang F."/>
            <person name="Wang X."/>
            <person name="Yang P."/>
            <person name="Bao Y."/>
            <person name="Zhao W."/>
            <person name="Wang W."/>
            <person name="Lu H."/>
            <person name="Wang Q."/>
            <person name="Cui N."/>
            <person name="Li J."/>
            <person name="Chen X."/>
            <person name="Luo L."/>
            <person name="Yu J."/>
            <person name="Kang L."/>
            <person name="Cui F."/>
        </authorList>
    </citation>
    <scope>NUCLEOTIDE SEQUENCE [LARGE SCALE GENOMIC DNA]</scope>
    <source>
        <strain evidence="8">Lst14</strain>
    </source>
</reference>
<dbReference type="SMR" id="A0A482X426"/>
<dbReference type="InterPro" id="IPR050866">
    <property type="entry name" value="CNG_cation_channel"/>
</dbReference>
<evidence type="ECO:0000256" key="4">
    <source>
        <dbReference type="ARBA" id="ARBA00023136"/>
    </source>
</evidence>
<proteinExistence type="predicted"/>
<evidence type="ECO:0000259" key="7">
    <source>
        <dbReference type="Pfam" id="PF00520"/>
    </source>
</evidence>
<dbReference type="SUPFAM" id="SSF81324">
    <property type="entry name" value="Voltage-gated potassium channels"/>
    <property type="match status" value="1"/>
</dbReference>
<dbReference type="OrthoDB" id="421226at2759"/>
<evidence type="ECO:0000313" key="8">
    <source>
        <dbReference type="EMBL" id="RZF40150.1"/>
    </source>
</evidence>
<comment type="caution">
    <text evidence="8">The sequence shown here is derived from an EMBL/GenBank/DDBJ whole genome shotgun (WGS) entry which is preliminary data.</text>
</comment>
<evidence type="ECO:0000256" key="1">
    <source>
        <dbReference type="ARBA" id="ARBA00004141"/>
    </source>
</evidence>
<dbReference type="InterPro" id="IPR005821">
    <property type="entry name" value="Ion_trans_dom"/>
</dbReference>
<dbReference type="GO" id="GO:0005221">
    <property type="term" value="F:intracellularly cyclic nucleotide-activated monoatomic cation channel activity"/>
    <property type="evidence" value="ECO:0007669"/>
    <property type="project" value="InterPro"/>
</dbReference>
<evidence type="ECO:0000256" key="2">
    <source>
        <dbReference type="ARBA" id="ARBA00022692"/>
    </source>
</evidence>
<feature type="domain" description="Ion transport" evidence="7">
    <location>
        <begin position="161"/>
        <end position="271"/>
    </location>
</feature>
<dbReference type="PANTHER" id="PTHR45638:SF7">
    <property type="entry name" value="CYCLIC NUCLEOTIDE-GATED ION CHANNEL-LIKE, ISOFORM E"/>
    <property type="match status" value="1"/>
</dbReference>
<dbReference type="InParanoid" id="A0A482X426"/>
<accession>A0A482X426</accession>
<dbReference type="EMBL" id="QKKF02019350">
    <property type="protein sequence ID" value="RZF40150.1"/>
    <property type="molecule type" value="Genomic_DNA"/>
</dbReference>
<dbReference type="GO" id="GO:0016020">
    <property type="term" value="C:membrane"/>
    <property type="evidence" value="ECO:0007669"/>
    <property type="project" value="UniProtKB-SubCell"/>
</dbReference>
<keyword evidence="4 6" id="KW-0472">Membrane</keyword>
<keyword evidence="2 6" id="KW-0812">Transmembrane</keyword>
<evidence type="ECO:0000313" key="9">
    <source>
        <dbReference type="Proteomes" id="UP000291343"/>
    </source>
</evidence>
<keyword evidence="9" id="KW-1185">Reference proteome</keyword>
<dbReference type="AlphaFoldDB" id="A0A482X426"/>
<feature type="transmembrane region" description="Helical" evidence="6">
    <location>
        <begin position="161"/>
        <end position="181"/>
    </location>
</feature>
<gene>
    <name evidence="8" type="ORF">LSTR_LSTR010102</name>
</gene>
<name>A0A482X426_LAOST</name>
<evidence type="ECO:0000256" key="5">
    <source>
        <dbReference type="SAM" id="MobiDB-lite"/>
    </source>
</evidence>
<feature type="region of interest" description="Disordered" evidence="5">
    <location>
        <begin position="1"/>
        <end position="71"/>
    </location>
</feature>
<dbReference type="Pfam" id="PF00520">
    <property type="entry name" value="Ion_trans"/>
    <property type="match status" value="1"/>
</dbReference>
<dbReference type="PANTHER" id="PTHR45638">
    <property type="entry name" value="CYCLIC NUCLEOTIDE-GATED CATION CHANNEL SUBUNIT A"/>
    <property type="match status" value="1"/>
</dbReference>
<feature type="region of interest" description="Disordered" evidence="5">
    <location>
        <begin position="106"/>
        <end position="131"/>
    </location>
</feature>
<keyword evidence="3 6" id="KW-1133">Transmembrane helix</keyword>
<dbReference type="Proteomes" id="UP000291343">
    <property type="component" value="Unassembled WGS sequence"/>
</dbReference>
<dbReference type="Gene3D" id="1.10.287.70">
    <property type="match status" value="1"/>
</dbReference>
<feature type="non-terminal residue" evidence="8">
    <location>
        <position position="272"/>
    </location>
</feature>
<comment type="subcellular location">
    <subcellularLocation>
        <location evidence="1">Membrane</location>
        <topology evidence="1">Multi-pass membrane protein</topology>
    </subcellularLocation>
</comment>
<evidence type="ECO:0000256" key="6">
    <source>
        <dbReference type="SAM" id="Phobius"/>
    </source>
</evidence>
<protein>
    <recommendedName>
        <fullName evidence="7">Ion transport domain-containing protein</fullName>
    </recommendedName>
</protein>